<dbReference type="Gene3D" id="3.30.200.20">
    <property type="entry name" value="Phosphorylase Kinase, domain 1"/>
    <property type="match status" value="1"/>
</dbReference>
<accession>A0A0B1TDR0</accession>
<gene>
    <name evidence="1" type="ORF">OESDEN_04643</name>
</gene>
<sequence>MTMEKEQLEEAMVDMPKENEDVIKSKKGTYEIFAILGKGSFEAVFCVRRLEDRRELAMKCESFKMKK</sequence>
<reference evidence="1 2" key="1">
    <citation type="submission" date="2014-03" db="EMBL/GenBank/DDBJ databases">
        <title>Draft genome of the hookworm Oesophagostomum dentatum.</title>
        <authorList>
            <person name="Mitreva M."/>
        </authorList>
    </citation>
    <scope>NUCLEOTIDE SEQUENCE [LARGE SCALE GENOMIC DNA]</scope>
    <source>
        <strain evidence="1 2">OD-Hann</strain>
    </source>
</reference>
<organism evidence="1 2">
    <name type="scientific">Oesophagostomum dentatum</name>
    <name type="common">Nodular worm</name>
    <dbReference type="NCBI Taxonomy" id="61180"/>
    <lineage>
        <taxon>Eukaryota</taxon>
        <taxon>Metazoa</taxon>
        <taxon>Ecdysozoa</taxon>
        <taxon>Nematoda</taxon>
        <taxon>Chromadorea</taxon>
        <taxon>Rhabditida</taxon>
        <taxon>Rhabditina</taxon>
        <taxon>Rhabditomorpha</taxon>
        <taxon>Strongyloidea</taxon>
        <taxon>Strongylidae</taxon>
        <taxon>Oesophagostomum</taxon>
    </lineage>
</organism>
<proteinExistence type="predicted"/>
<dbReference type="Proteomes" id="UP000053660">
    <property type="component" value="Unassembled WGS sequence"/>
</dbReference>
<evidence type="ECO:0008006" key="3">
    <source>
        <dbReference type="Google" id="ProtNLM"/>
    </source>
</evidence>
<dbReference type="EMBL" id="KN549974">
    <property type="protein sequence ID" value="KHJ95414.1"/>
    <property type="molecule type" value="Genomic_DNA"/>
</dbReference>
<keyword evidence="2" id="KW-1185">Reference proteome</keyword>
<dbReference type="AlphaFoldDB" id="A0A0B1TDR0"/>
<dbReference type="SUPFAM" id="SSF56112">
    <property type="entry name" value="Protein kinase-like (PK-like)"/>
    <property type="match status" value="1"/>
</dbReference>
<evidence type="ECO:0000313" key="1">
    <source>
        <dbReference type="EMBL" id="KHJ95414.1"/>
    </source>
</evidence>
<name>A0A0B1TDR0_OESDE</name>
<dbReference type="InterPro" id="IPR011009">
    <property type="entry name" value="Kinase-like_dom_sf"/>
</dbReference>
<protein>
    <recommendedName>
        <fullName evidence="3">Protein kinase domain-containing protein</fullName>
    </recommendedName>
</protein>
<dbReference type="OrthoDB" id="10020333at2759"/>
<evidence type="ECO:0000313" key="2">
    <source>
        <dbReference type="Proteomes" id="UP000053660"/>
    </source>
</evidence>